<dbReference type="GO" id="GO:0005886">
    <property type="term" value="C:plasma membrane"/>
    <property type="evidence" value="ECO:0007669"/>
    <property type="project" value="UniProtKB-SubCell"/>
</dbReference>
<feature type="transmembrane region" description="Helical" evidence="8">
    <location>
        <begin position="285"/>
        <end position="303"/>
    </location>
</feature>
<keyword evidence="4" id="KW-1003">Cell membrane</keyword>
<feature type="transmembrane region" description="Helical" evidence="8">
    <location>
        <begin position="170"/>
        <end position="187"/>
    </location>
</feature>
<dbReference type="EMBL" id="CP012600">
    <property type="protein sequence ID" value="ALC84013.1"/>
    <property type="molecule type" value="Genomic_DNA"/>
</dbReference>
<evidence type="ECO:0000256" key="1">
    <source>
        <dbReference type="ARBA" id="ARBA00004651"/>
    </source>
</evidence>
<dbReference type="PRINTS" id="PR01035">
    <property type="entry name" value="TCRTETA"/>
</dbReference>
<dbReference type="RefSeq" id="WP_053605905.1">
    <property type="nucleotide sequence ID" value="NZ_CP012600.1"/>
</dbReference>
<keyword evidence="11" id="KW-1185">Reference proteome</keyword>
<dbReference type="SUPFAM" id="SSF103473">
    <property type="entry name" value="MFS general substrate transporter"/>
    <property type="match status" value="1"/>
</dbReference>
<dbReference type="Pfam" id="PF07690">
    <property type="entry name" value="MFS_1"/>
    <property type="match status" value="1"/>
</dbReference>
<dbReference type="InterPro" id="IPR036259">
    <property type="entry name" value="MFS_trans_sf"/>
</dbReference>
<protein>
    <submittedName>
        <fullName evidence="10">MFS transporter</fullName>
    </submittedName>
</protein>
<dbReference type="InterPro" id="IPR001958">
    <property type="entry name" value="Tet-R_TetA/multi-R_MdtG-like"/>
</dbReference>
<dbReference type="CDD" id="cd17474">
    <property type="entry name" value="MFS_YfmO_like"/>
    <property type="match status" value="1"/>
</dbReference>
<feature type="transmembrane region" description="Helical" evidence="8">
    <location>
        <begin position="39"/>
        <end position="62"/>
    </location>
</feature>
<keyword evidence="6 8" id="KW-1133">Transmembrane helix</keyword>
<comment type="similarity">
    <text evidence="2">Belongs to the major facilitator superfamily. TCR/Tet family.</text>
</comment>
<evidence type="ECO:0000313" key="11">
    <source>
        <dbReference type="Proteomes" id="UP000067625"/>
    </source>
</evidence>
<dbReference type="PATRIC" id="fig|1441095.3.peg.5057"/>
<comment type="subcellular location">
    <subcellularLocation>
        <location evidence="1">Cell membrane</location>
        <topology evidence="1">Multi-pass membrane protein</topology>
    </subcellularLocation>
</comment>
<feature type="transmembrane region" description="Helical" evidence="8">
    <location>
        <begin position="373"/>
        <end position="393"/>
    </location>
</feature>
<accession>A0A0M4G180</accession>
<evidence type="ECO:0000256" key="7">
    <source>
        <dbReference type="ARBA" id="ARBA00023136"/>
    </source>
</evidence>
<dbReference type="STRING" id="1441095.AM592_22830"/>
<evidence type="ECO:0000313" key="10">
    <source>
        <dbReference type="EMBL" id="ALC84013.1"/>
    </source>
</evidence>
<dbReference type="PROSITE" id="PS50850">
    <property type="entry name" value="MFS"/>
    <property type="match status" value="1"/>
</dbReference>
<dbReference type="PANTHER" id="PTHR43124">
    <property type="entry name" value="PURINE EFFLUX PUMP PBUE"/>
    <property type="match status" value="1"/>
</dbReference>
<keyword evidence="3" id="KW-0813">Transport</keyword>
<dbReference type="OrthoDB" id="2986280at2"/>
<evidence type="ECO:0000256" key="4">
    <source>
        <dbReference type="ARBA" id="ARBA00022475"/>
    </source>
</evidence>
<feature type="transmembrane region" description="Helical" evidence="8">
    <location>
        <begin position="217"/>
        <end position="239"/>
    </location>
</feature>
<feature type="domain" description="Major facilitator superfamily (MFS) profile" evidence="9">
    <location>
        <begin position="8"/>
        <end position="397"/>
    </location>
</feature>
<feature type="transmembrane region" description="Helical" evidence="8">
    <location>
        <begin position="344"/>
        <end position="367"/>
    </location>
</feature>
<evidence type="ECO:0000256" key="2">
    <source>
        <dbReference type="ARBA" id="ARBA00007520"/>
    </source>
</evidence>
<evidence type="ECO:0000259" key="9">
    <source>
        <dbReference type="PROSITE" id="PS50850"/>
    </source>
</evidence>
<dbReference type="AlphaFoldDB" id="A0A0M4G180"/>
<keyword evidence="7 8" id="KW-0472">Membrane</keyword>
<evidence type="ECO:0000256" key="5">
    <source>
        <dbReference type="ARBA" id="ARBA00022692"/>
    </source>
</evidence>
<dbReference type="GO" id="GO:0022857">
    <property type="term" value="F:transmembrane transporter activity"/>
    <property type="evidence" value="ECO:0007669"/>
    <property type="project" value="InterPro"/>
</dbReference>
<dbReference type="PANTHER" id="PTHR43124:SF3">
    <property type="entry name" value="CHLORAMPHENICOL EFFLUX PUMP RV0191"/>
    <property type="match status" value="1"/>
</dbReference>
<reference evidence="11" key="1">
    <citation type="submission" date="2015-08" db="EMBL/GenBank/DDBJ databases">
        <title>Genome sequencing project for genomic taxonomy and phylogenomics of Bacillus-like bacteria.</title>
        <authorList>
            <person name="Liu B."/>
            <person name="Wang J."/>
            <person name="Zhu Y."/>
            <person name="Liu G."/>
            <person name="Chen Q."/>
            <person name="Chen Z."/>
            <person name="Lan J."/>
            <person name="Che J."/>
            <person name="Ge C."/>
            <person name="Shi H."/>
            <person name="Pan Z."/>
            <person name="Liu X."/>
        </authorList>
    </citation>
    <scope>NUCLEOTIDE SEQUENCE [LARGE SCALE GENOMIC DNA]</scope>
    <source>
        <strain evidence="11">FJAT-4402</strain>
    </source>
</reference>
<dbReference type="InterPro" id="IPR005829">
    <property type="entry name" value="Sugar_transporter_CS"/>
</dbReference>
<evidence type="ECO:0000256" key="3">
    <source>
        <dbReference type="ARBA" id="ARBA00022448"/>
    </source>
</evidence>
<name>A0A0M4G180_9BACI</name>
<proteinExistence type="inferred from homology"/>
<evidence type="ECO:0000256" key="6">
    <source>
        <dbReference type="ARBA" id="ARBA00022989"/>
    </source>
</evidence>
<dbReference type="InterPro" id="IPR020846">
    <property type="entry name" value="MFS_dom"/>
</dbReference>
<dbReference type="PROSITE" id="PS00216">
    <property type="entry name" value="SUGAR_TRANSPORT_1"/>
    <property type="match status" value="1"/>
</dbReference>
<evidence type="ECO:0000256" key="8">
    <source>
        <dbReference type="SAM" id="Phobius"/>
    </source>
</evidence>
<gene>
    <name evidence="10" type="ORF">AM592_22830</name>
</gene>
<dbReference type="InterPro" id="IPR050189">
    <property type="entry name" value="MFS_Efflux_Transporters"/>
</dbReference>
<keyword evidence="5 8" id="KW-0812">Transmembrane</keyword>
<sequence length="419" mass="45964">MESKKRLDLISLTSIPLVMTLGNSMLIPVLPLIEKKLKISSFQVSMIITVYSIVAILLIPIAGYLSDRIGRKKVIIPSLIITGIGGLVTGWAAWKINDPYWIILLGRLLQGIGSAGAAPVVLPLVGDMFKNEKEVSAGLGLIETSNTFGKVISPIVGAVLASVIWHLPFWFIPLFCIVSIVLVFFLVKVPKADNKKPPLFHDFVESFKKTFKYNNRWLVAIFSIGGIIMFVLFGILFYLSTTLEEMFGITGIQKGLVLAIPLLALSIASYIAGKKIGQNKTVMKWLTFSGSLLLSISLLSAIFTDEIYFLLGILFISGIGIGTTLPCLDALITEGIEKEARGTITSLYSSMRFVGVALGPPIYAIIMKSDHNMVFYISAAASFIASTFAFFAIKPEKEKGENIKEENLMEKSPYRLSDY</sequence>
<feature type="transmembrane region" description="Helical" evidence="8">
    <location>
        <begin position="74"/>
        <end position="94"/>
    </location>
</feature>
<dbReference type="PROSITE" id="PS00217">
    <property type="entry name" value="SUGAR_TRANSPORT_2"/>
    <property type="match status" value="1"/>
</dbReference>
<feature type="transmembrane region" description="Helical" evidence="8">
    <location>
        <begin position="100"/>
        <end position="126"/>
    </location>
</feature>
<feature type="transmembrane region" description="Helical" evidence="8">
    <location>
        <begin position="12"/>
        <end position="33"/>
    </location>
</feature>
<dbReference type="Gene3D" id="1.20.1250.20">
    <property type="entry name" value="MFS general substrate transporter like domains"/>
    <property type="match status" value="1"/>
</dbReference>
<feature type="transmembrane region" description="Helical" evidence="8">
    <location>
        <begin position="309"/>
        <end position="332"/>
    </location>
</feature>
<feature type="transmembrane region" description="Helical" evidence="8">
    <location>
        <begin position="147"/>
        <end position="164"/>
    </location>
</feature>
<reference evidence="10 11" key="2">
    <citation type="journal article" date="2016" name="Int. J. Syst. Evol. Microbiol.">
        <title>Bacillus gobiensis sp. nov., isolated from a soil sample.</title>
        <authorList>
            <person name="Liu B."/>
            <person name="Liu G.H."/>
            <person name="Cetin S."/>
            <person name="Schumann P."/>
            <person name="Pan Z.Z."/>
            <person name="Chen Q.Q."/>
        </authorList>
    </citation>
    <scope>NUCLEOTIDE SEQUENCE [LARGE SCALE GENOMIC DNA]</scope>
    <source>
        <strain evidence="10 11">FJAT-4402</strain>
    </source>
</reference>
<dbReference type="InterPro" id="IPR011701">
    <property type="entry name" value="MFS"/>
</dbReference>
<organism evidence="10 11">
    <name type="scientific">Bacillus gobiensis</name>
    <dbReference type="NCBI Taxonomy" id="1441095"/>
    <lineage>
        <taxon>Bacteria</taxon>
        <taxon>Bacillati</taxon>
        <taxon>Bacillota</taxon>
        <taxon>Bacilli</taxon>
        <taxon>Bacillales</taxon>
        <taxon>Bacillaceae</taxon>
        <taxon>Bacillus</taxon>
    </lineage>
</organism>
<feature type="transmembrane region" description="Helical" evidence="8">
    <location>
        <begin position="251"/>
        <end position="273"/>
    </location>
</feature>
<dbReference type="Proteomes" id="UP000067625">
    <property type="component" value="Chromosome"/>
</dbReference>